<reference evidence="4" key="1">
    <citation type="submission" date="2020-03" db="EMBL/GenBank/DDBJ databases">
        <title>Evolution of repeat sequences and sex chromosomes of tilapia species revealed by chromosome-level genomes.</title>
        <authorList>
            <person name="Xu L."/>
            <person name="Tao W."/>
            <person name="Wang D."/>
            <person name="Zhou Q."/>
        </authorList>
    </citation>
    <scope>NUCLEOTIDE SEQUENCE [LARGE SCALE GENOMIC DNA]</scope>
    <source>
        <strain evidence="4">Israel</strain>
    </source>
</reference>
<dbReference type="PROSITE" id="PS50041">
    <property type="entry name" value="C_TYPE_LECTIN_2"/>
    <property type="match status" value="1"/>
</dbReference>
<dbReference type="PANTHER" id="PTHR45784:SF8">
    <property type="entry name" value="C-TYPE MANNOSE RECEPTOR 2-RELATED"/>
    <property type="match status" value="1"/>
</dbReference>
<dbReference type="Proteomes" id="UP000472276">
    <property type="component" value="Unassembled WGS sequence"/>
</dbReference>
<evidence type="ECO:0000313" key="3">
    <source>
        <dbReference type="Ensembl" id="ENSOABP00000061122.1"/>
    </source>
</evidence>
<dbReference type="InterPro" id="IPR016187">
    <property type="entry name" value="CTDL_fold"/>
</dbReference>
<feature type="signal peptide" evidence="1">
    <location>
        <begin position="1"/>
        <end position="38"/>
    </location>
</feature>
<evidence type="ECO:0000313" key="4">
    <source>
        <dbReference type="Proteomes" id="UP000472276"/>
    </source>
</evidence>
<accession>A0AAZ1X0A9</accession>
<proteinExistence type="predicted"/>
<dbReference type="Pfam" id="PF00059">
    <property type="entry name" value="Lectin_C"/>
    <property type="match status" value="1"/>
</dbReference>
<reference evidence="3" key="3">
    <citation type="submission" date="2025-09" db="UniProtKB">
        <authorList>
            <consortium name="Ensembl"/>
        </authorList>
    </citation>
    <scope>IDENTIFICATION</scope>
</reference>
<dbReference type="PANTHER" id="PTHR45784">
    <property type="entry name" value="C-TYPE LECTIN DOMAIN FAMILY 20 MEMBER A-RELATED"/>
    <property type="match status" value="1"/>
</dbReference>
<protein>
    <recommendedName>
        <fullName evidence="2">C-type lectin domain-containing protein</fullName>
    </recommendedName>
</protein>
<dbReference type="Gene3D" id="3.10.100.10">
    <property type="entry name" value="Mannose-Binding Protein A, subunit A"/>
    <property type="match status" value="1"/>
</dbReference>
<evidence type="ECO:0000259" key="2">
    <source>
        <dbReference type="PROSITE" id="PS50041"/>
    </source>
</evidence>
<name>A0AAZ1X0A9_OREAU</name>
<feature type="domain" description="C-type lectin" evidence="2">
    <location>
        <begin position="55"/>
        <end position="143"/>
    </location>
</feature>
<feature type="chain" id="PRO_5044286454" description="C-type lectin domain-containing protein" evidence="1">
    <location>
        <begin position="39"/>
        <end position="218"/>
    </location>
</feature>
<reference evidence="3" key="2">
    <citation type="submission" date="2025-08" db="UniProtKB">
        <authorList>
            <consortium name="Ensembl"/>
        </authorList>
    </citation>
    <scope>IDENTIFICATION</scope>
</reference>
<dbReference type="Ensembl" id="ENSOABT00000069715.1">
    <property type="protein sequence ID" value="ENSOABP00000061122.1"/>
    <property type="gene ID" value="ENSOABG00000038372.1"/>
</dbReference>
<dbReference type="AlphaFoldDB" id="A0AAZ1X0A9"/>
<dbReference type="InterPro" id="IPR016186">
    <property type="entry name" value="C-type_lectin-like/link_sf"/>
</dbReference>
<keyword evidence="1" id="KW-0732">Signal</keyword>
<dbReference type="SUPFAM" id="SSF56436">
    <property type="entry name" value="C-type lectin-like"/>
    <property type="match status" value="1"/>
</dbReference>
<sequence length="218" mass="25255">MASSPRALTVICHPPVENTMTKMCIFIQLLLFLSPVCGQLKVAYDSPSVIMTCRDAQAYCRHNYTDLATVRNKQENEHFIDYGWIGLYREDAASPWKWSQGDEIATFTMWDTNEPNAQGNCVFKNNGKWIASDCDKERYFTCCTDPLVLVKENKTWEEALDHCRSLDRVNTNNPTFSYWNHRYDLVTLISPFDHTYARERAQEATTDEVGQFATLYLY</sequence>
<evidence type="ECO:0000256" key="1">
    <source>
        <dbReference type="SAM" id="SignalP"/>
    </source>
</evidence>
<organism evidence="3 4">
    <name type="scientific">Oreochromis aureus</name>
    <name type="common">Israeli tilapia</name>
    <name type="synonym">Chromis aureus</name>
    <dbReference type="NCBI Taxonomy" id="47969"/>
    <lineage>
        <taxon>Eukaryota</taxon>
        <taxon>Metazoa</taxon>
        <taxon>Chordata</taxon>
        <taxon>Craniata</taxon>
        <taxon>Vertebrata</taxon>
        <taxon>Euteleostomi</taxon>
        <taxon>Actinopterygii</taxon>
        <taxon>Neopterygii</taxon>
        <taxon>Teleostei</taxon>
        <taxon>Neoteleostei</taxon>
        <taxon>Acanthomorphata</taxon>
        <taxon>Ovalentaria</taxon>
        <taxon>Cichlomorphae</taxon>
        <taxon>Cichliformes</taxon>
        <taxon>Cichlidae</taxon>
        <taxon>African cichlids</taxon>
        <taxon>Pseudocrenilabrinae</taxon>
        <taxon>Oreochromini</taxon>
        <taxon>Oreochromis</taxon>
    </lineage>
</organism>
<dbReference type="InterPro" id="IPR001304">
    <property type="entry name" value="C-type_lectin-like"/>
</dbReference>
<keyword evidence="4" id="KW-1185">Reference proteome</keyword>
<dbReference type="SMART" id="SM00034">
    <property type="entry name" value="CLECT"/>
    <property type="match status" value="1"/>
</dbReference>